<dbReference type="EMBL" id="OIVN01005327">
    <property type="protein sequence ID" value="SPD21933.1"/>
    <property type="molecule type" value="Genomic_DNA"/>
</dbReference>
<dbReference type="AlphaFoldDB" id="A0A2N9FIB7"/>
<name>A0A2N9FIB7_FAGSY</name>
<accession>A0A2N9FIB7</accession>
<evidence type="ECO:0000313" key="1">
    <source>
        <dbReference type="EMBL" id="SPC86619.1"/>
    </source>
</evidence>
<sequence length="90" mass="9719">MNISDGLGCGYSKQRDGLWRLPSQMGRGLAVRCNGLLVLRNRIWWCKGGLQSALRGCEASCGSVAALAGCGARLCRRCRARLESGWVFTG</sequence>
<proteinExistence type="predicted"/>
<reference evidence="1" key="1">
    <citation type="submission" date="2018-02" db="EMBL/GenBank/DDBJ databases">
        <authorList>
            <person name="Cohen D.B."/>
            <person name="Kent A.D."/>
        </authorList>
    </citation>
    <scope>NUCLEOTIDE SEQUENCE</scope>
</reference>
<gene>
    <name evidence="1" type="ORF">FSB_LOCUS14501</name>
    <name evidence="2" type="ORF">FSB_LOCUS49815</name>
</gene>
<dbReference type="EMBL" id="OIVN01000865">
    <property type="protein sequence ID" value="SPC86619.1"/>
    <property type="molecule type" value="Genomic_DNA"/>
</dbReference>
<organism evidence="1">
    <name type="scientific">Fagus sylvatica</name>
    <name type="common">Beechnut</name>
    <dbReference type="NCBI Taxonomy" id="28930"/>
    <lineage>
        <taxon>Eukaryota</taxon>
        <taxon>Viridiplantae</taxon>
        <taxon>Streptophyta</taxon>
        <taxon>Embryophyta</taxon>
        <taxon>Tracheophyta</taxon>
        <taxon>Spermatophyta</taxon>
        <taxon>Magnoliopsida</taxon>
        <taxon>eudicotyledons</taxon>
        <taxon>Gunneridae</taxon>
        <taxon>Pentapetalae</taxon>
        <taxon>rosids</taxon>
        <taxon>fabids</taxon>
        <taxon>Fagales</taxon>
        <taxon>Fagaceae</taxon>
        <taxon>Fagus</taxon>
    </lineage>
</organism>
<evidence type="ECO:0000313" key="2">
    <source>
        <dbReference type="EMBL" id="SPD21933.1"/>
    </source>
</evidence>
<protein>
    <submittedName>
        <fullName evidence="1">Uncharacterized protein</fullName>
    </submittedName>
</protein>